<proteinExistence type="predicted"/>
<sequence length="162" mass="17761">MASSNQNVGQETKGDGRCRGGSVSIENSDVPRHLMPGSALTSKQDGEQAVCEGGPVLLAGQEDAERRRSSSSMKTSDNGSAAFEKAALEQPRRSFHIPRKNKEKKALFQFMSLDSREFKEILKIMSSSYLDPSSGSTFSYKKASLIHSELLEKEVGIQNIYI</sequence>
<accession>A0ABR0YNN9</accession>
<dbReference type="PANTHER" id="PTHR16207:SF1">
    <property type="entry name" value="PROTEIN TASOR"/>
    <property type="match status" value="1"/>
</dbReference>
<evidence type="ECO:0000313" key="3">
    <source>
        <dbReference type="Proteomes" id="UP001369086"/>
    </source>
</evidence>
<protein>
    <submittedName>
        <fullName evidence="2">Protein TASOR-like</fullName>
    </submittedName>
</protein>
<dbReference type="Proteomes" id="UP001369086">
    <property type="component" value="Unassembled WGS sequence"/>
</dbReference>
<name>A0ABR0YNN9_HUSHU</name>
<gene>
    <name evidence="2" type="ORF">HHUSO_G26284</name>
</gene>
<keyword evidence="3" id="KW-1185">Reference proteome</keyword>
<feature type="compositionally biased region" description="Polar residues" evidence="1">
    <location>
        <begin position="1"/>
        <end position="10"/>
    </location>
</feature>
<evidence type="ECO:0000313" key="2">
    <source>
        <dbReference type="EMBL" id="KAK6474118.1"/>
    </source>
</evidence>
<feature type="region of interest" description="Disordered" evidence="1">
    <location>
        <begin position="1"/>
        <end position="99"/>
    </location>
</feature>
<dbReference type="InterPro" id="IPR046432">
    <property type="entry name" value="TASOR"/>
</dbReference>
<reference evidence="2 3" key="1">
    <citation type="submission" date="2021-05" db="EMBL/GenBank/DDBJ databases">
        <authorList>
            <person name="Zahm M."/>
            <person name="Klopp C."/>
            <person name="Cabau C."/>
            <person name="Kuhl H."/>
            <person name="Suciu R."/>
            <person name="Ciorpac M."/>
            <person name="Holostenco D."/>
            <person name="Gessner J."/>
            <person name="Wuertz S."/>
            <person name="Hohne C."/>
            <person name="Stock M."/>
            <person name="Gislard M."/>
            <person name="Lluch J."/>
            <person name="Milhes M."/>
            <person name="Lampietro C."/>
            <person name="Lopez Roques C."/>
            <person name="Donnadieu C."/>
            <person name="Du K."/>
            <person name="Schartl M."/>
            <person name="Guiguen Y."/>
        </authorList>
    </citation>
    <scope>NUCLEOTIDE SEQUENCE [LARGE SCALE GENOMIC DNA]</scope>
    <source>
        <strain evidence="2">Hh-F2</strain>
        <tissue evidence="2">Blood</tissue>
    </source>
</reference>
<comment type="caution">
    <text evidence="2">The sequence shown here is derived from an EMBL/GenBank/DDBJ whole genome shotgun (WGS) entry which is preliminary data.</text>
</comment>
<dbReference type="PANTHER" id="PTHR16207">
    <property type="entry name" value="SET DOMAIN-CONTAINING PROTEIN"/>
    <property type="match status" value="1"/>
</dbReference>
<feature type="compositionally biased region" description="Polar residues" evidence="1">
    <location>
        <begin position="70"/>
        <end position="79"/>
    </location>
</feature>
<evidence type="ECO:0000256" key="1">
    <source>
        <dbReference type="SAM" id="MobiDB-lite"/>
    </source>
</evidence>
<organism evidence="2 3">
    <name type="scientific">Huso huso</name>
    <name type="common">Beluga</name>
    <name type="synonym">Acipenser huso</name>
    <dbReference type="NCBI Taxonomy" id="61971"/>
    <lineage>
        <taxon>Eukaryota</taxon>
        <taxon>Metazoa</taxon>
        <taxon>Chordata</taxon>
        <taxon>Craniata</taxon>
        <taxon>Vertebrata</taxon>
        <taxon>Euteleostomi</taxon>
        <taxon>Actinopterygii</taxon>
        <taxon>Chondrostei</taxon>
        <taxon>Acipenseriformes</taxon>
        <taxon>Acipenseridae</taxon>
        <taxon>Huso</taxon>
    </lineage>
</organism>
<dbReference type="EMBL" id="JAHFZB010000026">
    <property type="protein sequence ID" value="KAK6474118.1"/>
    <property type="molecule type" value="Genomic_DNA"/>
</dbReference>